<dbReference type="Pfam" id="PF04961">
    <property type="entry name" value="FTCD_C"/>
    <property type="match status" value="1"/>
</dbReference>
<dbReference type="InterPro" id="IPR054893">
    <property type="entry name" value="MthfCyhylase"/>
</dbReference>
<comment type="caution">
    <text evidence="2">The sequence shown here is derived from an EMBL/GenBank/DDBJ whole genome shotgun (WGS) entry which is preliminary data.</text>
</comment>
<evidence type="ECO:0000313" key="2">
    <source>
        <dbReference type="EMBL" id="KAB7786218.1"/>
    </source>
</evidence>
<dbReference type="Gene3D" id="1.20.120.680">
    <property type="entry name" value="Formiminotetrahydrofolate cyclodeaminase monomer, up-and-down helical bundle"/>
    <property type="match status" value="1"/>
</dbReference>
<reference evidence="2 3" key="1">
    <citation type="submission" date="2019-10" db="EMBL/GenBank/DDBJ databases">
        <title>Draft Genome Sequence of the Caffeine Degrading Methylotroph Methylorubrum populi PINKEL.</title>
        <authorList>
            <person name="Dawson S.C."/>
            <person name="Zhang X."/>
            <person name="Wright M.E."/>
            <person name="Sharma G."/>
            <person name="Langner J.T."/>
            <person name="Ditty J.L."/>
            <person name="Subuyuj G.A."/>
        </authorList>
    </citation>
    <scope>NUCLEOTIDE SEQUENCE [LARGE SCALE GENOMIC DNA]</scope>
    <source>
        <strain evidence="2 3">Pinkel</strain>
    </source>
</reference>
<protein>
    <submittedName>
        <fullName evidence="2">Methenyltetrahydrofolate cyclohydrolase</fullName>
        <ecNumber evidence="2">3.5.4.9</ecNumber>
    </submittedName>
</protein>
<name>A0A833N1H7_9HYPH</name>
<dbReference type="EC" id="3.5.4.9" evidence="2"/>
<proteinExistence type="predicted"/>
<dbReference type="GO" id="GO:0004477">
    <property type="term" value="F:methenyltetrahydrofolate cyclohydrolase activity"/>
    <property type="evidence" value="ECO:0007669"/>
    <property type="project" value="UniProtKB-EC"/>
</dbReference>
<dbReference type="AlphaFoldDB" id="A0A833N1H7"/>
<dbReference type="InterPro" id="IPR007044">
    <property type="entry name" value="Cyclodeamin/CycHdrlase"/>
</dbReference>
<evidence type="ECO:0000259" key="1">
    <source>
        <dbReference type="Pfam" id="PF04961"/>
    </source>
</evidence>
<feature type="domain" description="Cyclodeaminase/cyclohydrolase" evidence="1">
    <location>
        <begin position="18"/>
        <end position="198"/>
    </location>
</feature>
<organism evidence="2 3">
    <name type="scientific">Methylorubrum populi</name>
    <dbReference type="NCBI Taxonomy" id="223967"/>
    <lineage>
        <taxon>Bacteria</taxon>
        <taxon>Pseudomonadati</taxon>
        <taxon>Pseudomonadota</taxon>
        <taxon>Alphaproteobacteria</taxon>
        <taxon>Hyphomicrobiales</taxon>
        <taxon>Methylobacteriaceae</taxon>
        <taxon>Methylorubrum</taxon>
    </lineage>
</organism>
<dbReference type="EMBL" id="WEKV01000008">
    <property type="protein sequence ID" value="KAB7786218.1"/>
    <property type="molecule type" value="Genomic_DNA"/>
</dbReference>
<accession>A0A833N1H7</accession>
<sequence length="220" mass="23064">MQINKNRQGKEAMAANETIETFLDGLASSAPTPGGGGAAAISGAMGAALVSMVCNLTIGKKKYVEVEADLKQVLEKSESLRKTLTGMIADDVEAFDAVMGAYGLPKTTDEEKAARAAKIQEVLKTATDVPLACCRVCREVIDLAEIAAEKGNLNVISDAGVAVLSAYAGLRSAALNVYVNAKGLDDRAFAEERLKELESLLAEAGAINERVYAVVKAKVN</sequence>
<keyword evidence="2" id="KW-0378">Hydrolase</keyword>
<dbReference type="InterPro" id="IPR036178">
    <property type="entry name" value="Formintransfe-cycloase-like_sf"/>
</dbReference>
<dbReference type="NCBIfam" id="NF045657">
    <property type="entry name" value="MthfCyhylaseFchA"/>
    <property type="match status" value="1"/>
</dbReference>
<dbReference type="SUPFAM" id="SSF101262">
    <property type="entry name" value="Methenyltetrahydrofolate cyclohydrolase-like"/>
    <property type="match status" value="1"/>
</dbReference>
<gene>
    <name evidence="2" type="ORF">F8B43_1619</name>
</gene>
<dbReference type="Proteomes" id="UP000469949">
    <property type="component" value="Unassembled WGS sequence"/>
</dbReference>
<evidence type="ECO:0000313" key="3">
    <source>
        <dbReference type="Proteomes" id="UP000469949"/>
    </source>
</evidence>